<proteinExistence type="predicted"/>
<reference evidence="1 2" key="1">
    <citation type="submission" date="2019-04" db="EMBL/GenBank/DDBJ databases">
        <title>Genome of a novel bacterium Candidatus Jettenia ecosi reconstructed from metagenome of an anammox bioreactor.</title>
        <authorList>
            <person name="Mardanov A.V."/>
            <person name="Beletsky A.V."/>
            <person name="Ravin N.V."/>
            <person name="Botchkova E.A."/>
            <person name="Litti Y.V."/>
            <person name="Nozhevnikova A.N."/>
        </authorList>
    </citation>
    <scope>NUCLEOTIDE SEQUENCE [LARGE SCALE GENOMIC DNA]</scope>
    <source>
        <strain evidence="1">J2</strain>
    </source>
</reference>
<dbReference type="Proteomes" id="UP000319783">
    <property type="component" value="Unassembled WGS sequence"/>
</dbReference>
<gene>
    <name evidence="1" type="ORF">JETT_2955</name>
</gene>
<name>A0A533Q803_9BACT</name>
<sequence>MAGSNGGSRFGVLYATGISSEKDSEIISPLMVQSINQPLKNSSSA</sequence>
<evidence type="ECO:0000313" key="1">
    <source>
        <dbReference type="EMBL" id="TLD40764.1"/>
    </source>
</evidence>
<accession>A0A533Q803</accession>
<evidence type="ECO:0000313" key="2">
    <source>
        <dbReference type="Proteomes" id="UP000319783"/>
    </source>
</evidence>
<organism evidence="1 2">
    <name type="scientific">Candidatus Jettenia ecosi</name>
    <dbReference type="NCBI Taxonomy" id="2494326"/>
    <lineage>
        <taxon>Bacteria</taxon>
        <taxon>Pseudomonadati</taxon>
        <taxon>Planctomycetota</taxon>
        <taxon>Candidatus Brocadiia</taxon>
        <taxon>Candidatus Brocadiales</taxon>
        <taxon>Candidatus Brocadiaceae</taxon>
        <taxon>Candidatus Jettenia</taxon>
    </lineage>
</organism>
<dbReference type="EMBL" id="SULG01000081">
    <property type="protein sequence ID" value="TLD40764.1"/>
    <property type="molecule type" value="Genomic_DNA"/>
</dbReference>
<comment type="caution">
    <text evidence="1">The sequence shown here is derived from an EMBL/GenBank/DDBJ whole genome shotgun (WGS) entry which is preliminary data.</text>
</comment>
<dbReference type="AlphaFoldDB" id="A0A533Q803"/>
<protein>
    <submittedName>
        <fullName evidence="1">Uncharacterized protein</fullName>
    </submittedName>
</protein>